<dbReference type="EMBL" id="CP036422">
    <property type="protein sequence ID" value="QFU74354.1"/>
    <property type="molecule type" value="Genomic_DNA"/>
</dbReference>
<evidence type="ECO:0000313" key="2">
    <source>
        <dbReference type="EMBL" id="QFU74354.1"/>
    </source>
</evidence>
<dbReference type="OrthoDB" id="5735394at2"/>
<dbReference type="Pfam" id="PF14366">
    <property type="entry name" value="DUF4410"/>
    <property type="match status" value="1"/>
</dbReference>
<dbReference type="AlphaFoldDB" id="A0A5P9NGM4"/>
<dbReference type="Proteomes" id="UP000326287">
    <property type="component" value="Chromosome"/>
</dbReference>
<evidence type="ECO:0000256" key="1">
    <source>
        <dbReference type="SAM" id="SignalP"/>
    </source>
</evidence>
<proteinExistence type="predicted"/>
<evidence type="ECO:0000313" key="3">
    <source>
        <dbReference type="Proteomes" id="UP000326287"/>
    </source>
</evidence>
<keyword evidence="3" id="KW-1185">Reference proteome</keyword>
<accession>A0A5P9NGM4</accession>
<gene>
    <name evidence="2" type="ORF">EY643_01085</name>
</gene>
<protein>
    <submittedName>
        <fullName evidence="2">DUF4410 domain-containing protein</fullName>
    </submittedName>
</protein>
<dbReference type="KEGG" id="halc:EY643_01085"/>
<sequence>MNSMTRSTIRLIGPAALVSLTLSQSIFAQGNMDYTNTYIDKIDSAAPIHVHPFGTADADLGNPKFEDTAQAMAKSAPHLLATDIVSTLRNSGFTAVTLDESKEGPAENAMNLTGHFTKLDPGSQNLRVWVGLGAGESKVCISGQLTDAAGKKLADFADCRNGLGWGASGPQGNKGAEVLGERVAKFLINWAGLN</sequence>
<dbReference type="InterPro" id="IPR025522">
    <property type="entry name" value="DUF4410"/>
</dbReference>
<keyword evidence="1" id="KW-0732">Signal</keyword>
<feature type="chain" id="PRO_5024867812" evidence="1">
    <location>
        <begin position="29"/>
        <end position="194"/>
    </location>
</feature>
<organism evidence="2 3">
    <name type="scientific">Halioglobus maricola</name>
    <dbReference type="NCBI Taxonomy" id="2601894"/>
    <lineage>
        <taxon>Bacteria</taxon>
        <taxon>Pseudomonadati</taxon>
        <taxon>Pseudomonadota</taxon>
        <taxon>Gammaproteobacteria</taxon>
        <taxon>Cellvibrionales</taxon>
        <taxon>Halieaceae</taxon>
        <taxon>Halioglobus</taxon>
    </lineage>
</organism>
<feature type="signal peptide" evidence="1">
    <location>
        <begin position="1"/>
        <end position="28"/>
    </location>
</feature>
<reference evidence="2 3" key="1">
    <citation type="submission" date="2019-02" db="EMBL/GenBank/DDBJ databases">
        <authorList>
            <person name="Li S.-H."/>
        </authorList>
    </citation>
    <scope>NUCLEOTIDE SEQUENCE [LARGE SCALE GENOMIC DNA]</scope>
    <source>
        <strain evidence="2 3">IMCC14385</strain>
    </source>
</reference>
<name>A0A5P9NGM4_9GAMM</name>